<dbReference type="Pfam" id="PF00172">
    <property type="entry name" value="Zn_clus"/>
    <property type="match status" value="1"/>
</dbReference>
<dbReference type="CDD" id="cd00067">
    <property type="entry name" value="GAL4"/>
    <property type="match status" value="1"/>
</dbReference>
<evidence type="ECO:0000313" key="10">
    <source>
        <dbReference type="EMBL" id="KIN08596.1"/>
    </source>
</evidence>
<dbReference type="InterPro" id="IPR007219">
    <property type="entry name" value="XnlR_reg_dom"/>
</dbReference>
<proteinExistence type="predicted"/>
<dbReference type="CDD" id="cd12148">
    <property type="entry name" value="fungal_TF_MHR"/>
    <property type="match status" value="1"/>
</dbReference>
<keyword evidence="11" id="KW-1185">Reference proteome</keyword>
<evidence type="ECO:0000259" key="9">
    <source>
        <dbReference type="PROSITE" id="PS50048"/>
    </source>
</evidence>
<dbReference type="PROSITE" id="PS00463">
    <property type="entry name" value="ZN2_CY6_FUNGAL_1"/>
    <property type="match status" value="1"/>
</dbReference>
<dbReference type="SUPFAM" id="SSF57701">
    <property type="entry name" value="Zn2/Cys6 DNA-binding domain"/>
    <property type="match status" value="1"/>
</dbReference>
<reference evidence="10 11" key="1">
    <citation type="submission" date="2014-04" db="EMBL/GenBank/DDBJ databases">
        <authorList>
            <consortium name="DOE Joint Genome Institute"/>
            <person name="Kuo A."/>
            <person name="Martino E."/>
            <person name="Perotto S."/>
            <person name="Kohler A."/>
            <person name="Nagy L.G."/>
            <person name="Floudas D."/>
            <person name="Copeland A."/>
            <person name="Barry K.W."/>
            <person name="Cichocki N."/>
            <person name="Veneault-Fourrey C."/>
            <person name="LaButti K."/>
            <person name="Lindquist E.A."/>
            <person name="Lipzen A."/>
            <person name="Lundell T."/>
            <person name="Morin E."/>
            <person name="Murat C."/>
            <person name="Sun H."/>
            <person name="Tunlid A."/>
            <person name="Henrissat B."/>
            <person name="Grigoriev I.V."/>
            <person name="Hibbett D.S."/>
            <person name="Martin F."/>
            <person name="Nordberg H.P."/>
            <person name="Cantor M.N."/>
            <person name="Hua S.X."/>
        </authorList>
    </citation>
    <scope>NUCLEOTIDE SEQUENCE [LARGE SCALE GENOMIC DNA]</scope>
    <source>
        <strain evidence="10 11">Zn</strain>
    </source>
</reference>
<organism evidence="10 11">
    <name type="scientific">Oidiodendron maius (strain Zn)</name>
    <dbReference type="NCBI Taxonomy" id="913774"/>
    <lineage>
        <taxon>Eukaryota</taxon>
        <taxon>Fungi</taxon>
        <taxon>Dikarya</taxon>
        <taxon>Ascomycota</taxon>
        <taxon>Pezizomycotina</taxon>
        <taxon>Leotiomycetes</taxon>
        <taxon>Leotiomycetes incertae sedis</taxon>
        <taxon>Myxotrichaceae</taxon>
        <taxon>Oidiodendron</taxon>
    </lineage>
</organism>
<reference evidence="11" key="2">
    <citation type="submission" date="2015-01" db="EMBL/GenBank/DDBJ databases">
        <title>Evolutionary Origins and Diversification of the Mycorrhizal Mutualists.</title>
        <authorList>
            <consortium name="DOE Joint Genome Institute"/>
            <consortium name="Mycorrhizal Genomics Consortium"/>
            <person name="Kohler A."/>
            <person name="Kuo A."/>
            <person name="Nagy L.G."/>
            <person name="Floudas D."/>
            <person name="Copeland A."/>
            <person name="Barry K.W."/>
            <person name="Cichocki N."/>
            <person name="Veneault-Fourrey C."/>
            <person name="LaButti K."/>
            <person name="Lindquist E.A."/>
            <person name="Lipzen A."/>
            <person name="Lundell T."/>
            <person name="Morin E."/>
            <person name="Murat C."/>
            <person name="Riley R."/>
            <person name="Ohm R."/>
            <person name="Sun H."/>
            <person name="Tunlid A."/>
            <person name="Henrissat B."/>
            <person name="Grigoriev I.V."/>
            <person name="Hibbett D.S."/>
            <person name="Martin F."/>
        </authorList>
    </citation>
    <scope>NUCLEOTIDE SEQUENCE [LARGE SCALE GENOMIC DNA]</scope>
    <source>
        <strain evidence="11">Zn</strain>
    </source>
</reference>
<evidence type="ECO:0000256" key="6">
    <source>
        <dbReference type="ARBA" id="ARBA00023163"/>
    </source>
</evidence>
<dbReference type="InterPro" id="IPR050797">
    <property type="entry name" value="Carb_Metab_Trans_Reg"/>
</dbReference>
<dbReference type="GO" id="GO:0006351">
    <property type="term" value="P:DNA-templated transcription"/>
    <property type="evidence" value="ECO:0007669"/>
    <property type="project" value="InterPro"/>
</dbReference>
<dbReference type="Pfam" id="PF04082">
    <property type="entry name" value="Fungal_trans"/>
    <property type="match status" value="1"/>
</dbReference>
<keyword evidence="2" id="KW-0479">Metal-binding</keyword>
<keyword evidence="6" id="KW-0804">Transcription</keyword>
<comment type="subcellular location">
    <subcellularLocation>
        <location evidence="1">Nucleus</location>
    </subcellularLocation>
</comment>
<name>A0A0C3HK72_OIDMZ</name>
<evidence type="ECO:0000256" key="1">
    <source>
        <dbReference type="ARBA" id="ARBA00004123"/>
    </source>
</evidence>
<accession>A0A0C3HK72</accession>
<keyword evidence="7" id="KW-0539">Nucleus</keyword>
<evidence type="ECO:0000256" key="3">
    <source>
        <dbReference type="ARBA" id="ARBA00022833"/>
    </source>
</evidence>
<keyword evidence="4" id="KW-0805">Transcription regulation</keyword>
<evidence type="ECO:0000256" key="2">
    <source>
        <dbReference type="ARBA" id="ARBA00022723"/>
    </source>
</evidence>
<dbReference type="PANTHER" id="PTHR31668">
    <property type="entry name" value="GLUCOSE TRANSPORT TRANSCRIPTION REGULATOR RGT1-RELATED-RELATED"/>
    <property type="match status" value="1"/>
</dbReference>
<dbReference type="GO" id="GO:0008270">
    <property type="term" value="F:zinc ion binding"/>
    <property type="evidence" value="ECO:0007669"/>
    <property type="project" value="InterPro"/>
</dbReference>
<dbReference type="GO" id="GO:0005634">
    <property type="term" value="C:nucleus"/>
    <property type="evidence" value="ECO:0007669"/>
    <property type="project" value="UniProtKB-SubCell"/>
</dbReference>
<dbReference type="SMART" id="SM00066">
    <property type="entry name" value="GAL4"/>
    <property type="match status" value="1"/>
</dbReference>
<sequence>MSSPVRGASGRGQGEKKPELRIYRATRRACDCCRVRKIRCDSLQPCNNCRKSWQPCLYLHVSKKSGPRSKSTRSAVQPAKPQEKDAPLPSIQEWSPTREHPPITMSIPSEELLVPTVLLPFLELFFRHLFPIMPVLDREFYLSSLCHQETISSDQYCLLTAVSAVTIVQLNLLPECVEGSVPGLTAAHLVEQCLQERRRYDYIDGPTTSTILTSFFLFGYYGNLEKHNKARHHLHEAISFAEVVGLDDENYLSQLALGEGQWCRRVFWLLFITERAYALQRQNHVRLRNTAVKLPSIFQSEDPRLLYGFVDLANLFLSIDETFVAVWNGRGRKTNCSKTWLIEIQHKLSASAVSVEENIETQELDISISRRWLQVLGWQISCKQGLLTLNSQEEPFDLRYPIELARDVVQSISTASQSSLDSHGIGMEQKLADVANCLSDVLKCAKGDVSDPFHRGREYLFALLYQLSCMRGVPSRYLQPLLEKTDTLRTESPHCWPSTIAWDLAALNSHIRNEQDDQHVDMPHEYFADCVS</sequence>
<protein>
    <recommendedName>
        <fullName evidence="9">Zn(2)-C6 fungal-type domain-containing protein</fullName>
    </recommendedName>
</protein>
<dbReference type="EMBL" id="KN832870">
    <property type="protein sequence ID" value="KIN08596.1"/>
    <property type="molecule type" value="Genomic_DNA"/>
</dbReference>
<evidence type="ECO:0000256" key="8">
    <source>
        <dbReference type="SAM" id="MobiDB-lite"/>
    </source>
</evidence>
<dbReference type="HOGENOM" id="CLU_016574_3_1_1"/>
<dbReference type="InterPro" id="IPR036864">
    <property type="entry name" value="Zn2-C6_fun-type_DNA-bd_sf"/>
</dbReference>
<dbReference type="InParanoid" id="A0A0C3HK72"/>
<dbReference type="Gene3D" id="4.10.240.10">
    <property type="entry name" value="Zn(2)-C6 fungal-type DNA-binding domain"/>
    <property type="match status" value="1"/>
</dbReference>
<keyword evidence="5" id="KW-0238">DNA-binding</keyword>
<keyword evidence="3" id="KW-0862">Zinc</keyword>
<dbReference type="Proteomes" id="UP000054321">
    <property type="component" value="Unassembled WGS sequence"/>
</dbReference>
<evidence type="ECO:0000313" key="11">
    <source>
        <dbReference type="Proteomes" id="UP000054321"/>
    </source>
</evidence>
<feature type="region of interest" description="Disordered" evidence="8">
    <location>
        <begin position="63"/>
        <end position="97"/>
    </location>
</feature>
<feature type="region of interest" description="Disordered" evidence="8">
    <location>
        <begin position="1"/>
        <end position="20"/>
    </location>
</feature>
<gene>
    <name evidence="10" type="ORF">OIDMADRAFT_111014</name>
</gene>
<dbReference type="STRING" id="913774.A0A0C3HK72"/>
<feature type="domain" description="Zn(2)-C6 fungal-type" evidence="9">
    <location>
        <begin position="29"/>
        <end position="58"/>
    </location>
</feature>
<evidence type="ECO:0000256" key="4">
    <source>
        <dbReference type="ARBA" id="ARBA00023015"/>
    </source>
</evidence>
<dbReference type="OrthoDB" id="271595at2759"/>
<dbReference type="AlphaFoldDB" id="A0A0C3HK72"/>
<evidence type="ECO:0000256" key="5">
    <source>
        <dbReference type="ARBA" id="ARBA00023125"/>
    </source>
</evidence>
<dbReference type="PANTHER" id="PTHR31668:SF18">
    <property type="entry name" value="MALTOSE FERMENTATION REGULATORY PROTEIN MAL13-RELATED"/>
    <property type="match status" value="1"/>
</dbReference>
<dbReference type="PROSITE" id="PS50048">
    <property type="entry name" value="ZN2_CY6_FUNGAL_2"/>
    <property type="match status" value="1"/>
</dbReference>
<dbReference type="GO" id="GO:0000981">
    <property type="term" value="F:DNA-binding transcription factor activity, RNA polymerase II-specific"/>
    <property type="evidence" value="ECO:0007669"/>
    <property type="project" value="InterPro"/>
</dbReference>
<dbReference type="InterPro" id="IPR001138">
    <property type="entry name" value="Zn2Cys6_DnaBD"/>
</dbReference>
<dbReference type="GO" id="GO:0003677">
    <property type="term" value="F:DNA binding"/>
    <property type="evidence" value="ECO:0007669"/>
    <property type="project" value="UniProtKB-KW"/>
</dbReference>
<evidence type="ECO:0000256" key="7">
    <source>
        <dbReference type="ARBA" id="ARBA00023242"/>
    </source>
</evidence>